<dbReference type="Gene3D" id="2.40.50.100">
    <property type="match status" value="1"/>
</dbReference>
<evidence type="ECO:0000259" key="5">
    <source>
        <dbReference type="Pfam" id="PF25973"/>
    </source>
</evidence>
<dbReference type="SUPFAM" id="SSF111369">
    <property type="entry name" value="HlyD-like secretion proteins"/>
    <property type="match status" value="1"/>
</dbReference>
<dbReference type="GO" id="GO:0022857">
    <property type="term" value="F:transmembrane transporter activity"/>
    <property type="evidence" value="ECO:0007669"/>
    <property type="project" value="InterPro"/>
</dbReference>
<organism evidence="6 8">
    <name type="scientific">Chitinophaga sancti</name>
    <dbReference type="NCBI Taxonomy" id="1004"/>
    <lineage>
        <taxon>Bacteria</taxon>
        <taxon>Pseudomonadati</taxon>
        <taxon>Bacteroidota</taxon>
        <taxon>Chitinophagia</taxon>
        <taxon>Chitinophagales</taxon>
        <taxon>Chitinophagaceae</taxon>
        <taxon>Chitinophaga</taxon>
    </lineage>
</organism>
<dbReference type="STRING" id="1004.SAMN05661012_01050"/>
<dbReference type="AlphaFoldDB" id="A0A1K1N8D7"/>
<dbReference type="RefSeq" id="WP_072357558.1">
    <property type="nucleotide sequence ID" value="NZ_CBHWAX010000116.1"/>
</dbReference>
<dbReference type="GO" id="GO:0016020">
    <property type="term" value="C:membrane"/>
    <property type="evidence" value="ECO:0007669"/>
    <property type="project" value="InterPro"/>
</dbReference>
<accession>A0A1K1N8D7</accession>
<dbReference type="InterPro" id="IPR058647">
    <property type="entry name" value="BSH_CzcB-like"/>
</dbReference>
<dbReference type="InterPro" id="IPR051909">
    <property type="entry name" value="MFP_Cation_Efflux"/>
</dbReference>
<reference evidence="7 9" key="2">
    <citation type="submission" date="2023-11" db="EMBL/GenBank/DDBJ databases">
        <title>MicrobeMod: A computational toolkit for identifying prokaryotic methylation and restriction-modification with nanopore sequencing.</title>
        <authorList>
            <person name="Crits-Christoph A."/>
            <person name="Kang S.C."/>
            <person name="Lee H."/>
            <person name="Ostrov N."/>
        </authorList>
    </citation>
    <scope>NUCLEOTIDE SEQUENCE [LARGE SCALE GENOMIC DNA]</scope>
    <source>
        <strain evidence="7 9">ATCC 23090</strain>
    </source>
</reference>
<dbReference type="Proteomes" id="UP001326715">
    <property type="component" value="Chromosome"/>
</dbReference>
<dbReference type="GO" id="GO:0060003">
    <property type="term" value="P:copper ion export"/>
    <property type="evidence" value="ECO:0007669"/>
    <property type="project" value="TreeGrafter"/>
</dbReference>
<dbReference type="FunFam" id="2.40.30.170:FF:000010">
    <property type="entry name" value="Efflux RND transporter periplasmic adaptor subunit"/>
    <property type="match status" value="1"/>
</dbReference>
<dbReference type="Gene3D" id="2.40.420.20">
    <property type="match status" value="1"/>
</dbReference>
<evidence type="ECO:0000313" key="6">
    <source>
        <dbReference type="EMBL" id="SFW31509.1"/>
    </source>
</evidence>
<evidence type="ECO:0000256" key="2">
    <source>
        <dbReference type="ARBA" id="ARBA00022448"/>
    </source>
</evidence>
<evidence type="ECO:0000313" key="7">
    <source>
        <dbReference type="EMBL" id="WQG90903.1"/>
    </source>
</evidence>
<dbReference type="InterPro" id="IPR058627">
    <property type="entry name" value="MdtA-like_C"/>
</dbReference>
<dbReference type="Proteomes" id="UP000183788">
    <property type="component" value="Unassembled WGS sequence"/>
</dbReference>
<sequence length="360" mass="39157">MKPFIIYLFPVALGCMLTACGGDKPEVAKDENALSDSLVKNVQTAPATFENPSETIKLNGKIVPDETRKAKVYALVSGKIRSVNVELGDYVKQGQLLAVLQSTEVAGISNDVSVAESNVALAKKNAETQKSLFEGNLATQQDYLAAQIEEKKAQSELNRARSVASITGGSSSAYTLKAPISGYVIEKNISNNSEVRQDNSVNLFTVADLNTVWIIANVYEADIPAIKLGDEVRVTTLANPEKDYIGKIDKVYNVLDPANRTMQVRISMQNTSGELKPEMFATVKVNTKPAATSMLSIPANAVVMDNSKQYVVVKTAKGLEIREVKVIRRIDDRAYISGLQVNEQVVTSSQVFIYDALNTK</sequence>
<protein>
    <submittedName>
        <fullName evidence="7">Efflux RND transporter periplasmic adaptor subunit</fullName>
    </submittedName>
    <submittedName>
        <fullName evidence="6">Membrane fusion protein, cobalt-zinc-cadmium efflux system</fullName>
    </submittedName>
</protein>
<proteinExistence type="inferred from homology"/>
<evidence type="ECO:0000259" key="4">
    <source>
        <dbReference type="Pfam" id="PF25967"/>
    </source>
</evidence>
<dbReference type="Pfam" id="PF25967">
    <property type="entry name" value="RND-MFP_C"/>
    <property type="match status" value="1"/>
</dbReference>
<dbReference type="PANTHER" id="PTHR30097">
    <property type="entry name" value="CATION EFFLUX SYSTEM PROTEIN CUSB"/>
    <property type="match status" value="1"/>
</dbReference>
<dbReference type="Gene3D" id="1.10.287.470">
    <property type="entry name" value="Helix hairpin bin"/>
    <property type="match status" value="1"/>
</dbReference>
<dbReference type="PROSITE" id="PS51257">
    <property type="entry name" value="PROKAR_LIPOPROTEIN"/>
    <property type="match status" value="1"/>
</dbReference>
<evidence type="ECO:0000313" key="8">
    <source>
        <dbReference type="Proteomes" id="UP000183788"/>
    </source>
</evidence>
<dbReference type="GO" id="GO:0030313">
    <property type="term" value="C:cell envelope"/>
    <property type="evidence" value="ECO:0007669"/>
    <property type="project" value="TreeGrafter"/>
</dbReference>
<dbReference type="NCBIfam" id="TIGR01730">
    <property type="entry name" value="RND_mfp"/>
    <property type="match status" value="1"/>
</dbReference>
<evidence type="ECO:0000259" key="3">
    <source>
        <dbReference type="Pfam" id="PF25954"/>
    </source>
</evidence>
<name>A0A1K1N8D7_9BACT</name>
<dbReference type="Gene3D" id="2.40.30.170">
    <property type="match status" value="1"/>
</dbReference>
<dbReference type="GO" id="GO:0015679">
    <property type="term" value="P:plasma membrane copper ion transport"/>
    <property type="evidence" value="ECO:0007669"/>
    <property type="project" value="TreeGrafter"/>
</dbReference>
<reference evidence="6 8" key="1">
    <citation type="submission" date="2016-11" db="EMBL/GenBank/DDBJ databases">
        <authorList>
            <person name="Jaros S."/>
            <person name="Januszkiewicz K."/>
            <person name="Wedrychowicz H."/>
        </authorList>
    </citation>
    <scope>NUCLEOTIDE SEQUENCE [LARGE SCALE GENOMIC DNA]</scope>
    <source>
        <strain evidence="6 8">DSM 784</strain>
    </source>
</reference>
<dbReference type="InterPro" id="IPR006143">
    <property type="entry name" value="RND_pump_MFP"/>
</dbReference>
<dbReference type="PANTHER" id="PTHR30097:SF4">
    <property type="entry name" value="SLR6042 PROTEIN"/>
    <property type="match status" value="1"/>
</dbReference>
<evidence type="ECO:0000256" key="1">
    <source>
        <dbReference type="ARBA" id="ARBA00009477"/>
    </source>
</evidence>
<dbReference type="Pfam" id="PF25973">
    <property type="entry name" value="BSH_CzcB"/>
    <property type="match status" value="1"/>
</dbReference>
<dbReference type="EMBL" id="CP140154">
    <property type="protein sequence ID" value="WQG90903.1"/>
    <property type="molecule type" value="Genomic_DNA"/>
</dbReference>
<feature type="domain" description="CusB-like beta-barrel" evidence="3">
    <location>
        <begin position="211"/>
        <end position="287"/>
    </location>
</feature>
<dbReference type="InterPro" id="IPR058792">
    <property type="entry name" value="Beta-barrel_RND_2"/>
</dbReference>
<keyword evidence="9" id="KW-1185">Reference proteome</keyword>
<dbReference type="Pfam" id="PF25954">
    <property type="entry name" value="Beta-barrel_RND_2"/>
    <property type="match status" value="1"/>
</dbReference>
<evidence type="ECO:0000313" key="9">
    <source>
        <dbReference type="Proteomes" id="UP001326715"/>
    </source>
</evidence>
<dbReference type="OrthoDB" id="9806939at2"/>
<feature type="domain" description="Multidrug resistance protein MdtA-like C-terminal permuted SH3" evidence="4">
    <location>
        <begin position="296"/>
        <end position="348"/>
    </location>
</feature>
<feature type="domain" description="CzcB-like barrel-sandwich hybrid" evidence="5">
    <location>
        <begin position="69"/>
        <end position="208"/>
    </location>
</feature>
<comment type="similarity">
    <text evidence="1">Belongs to the membrane fusion protein (MFP) (TC 8.A.1) family.</text>
</comment>
<dbReference type="EMBL" id="FPIZ01000003">
    <property type="protein sequence ID" value="SFW31509.1"/>
    <property type="molecule type" value="Genomic_DNA"/>
</dbReference>
<gene>
    <name evidence="6" type="ORF">SAMN05661012_01050</name>
    <name evidence="7" type="ORF">SR876_05295</name>
</gene>
<keyword evidence="2" id="KW-0813">Transport</keyword>